<evidence type="ECO:0000313" key="1">
    <source>
        <dbReference type="EMBL" id="ACL43234.1"/>
    </source>
</evidence>
<dbReference type="PANTHER" id="PTHR43434">
    <property type="entry name" value="PHOSPHOGLYCOLATE PHOSPHATASE"/>
    <property type="match status" value="1"/>
</dbReference>
<dbReference type="GO" id="GO:0005829">
    <property type="term" value="C:cytosol"/>
    <property type="evidence" value="ECO:0007669"/>
    <property type="project" value="TreeGrafter"/>
</dbReference>
<gene>
    <name evidence="1" type="ordered locus">Cyan7425_0848</name>
</gene>
<dbReference type="GO" id="GO:0006281">
    <property type="term" value="P:DNA repair"/>
    <property type="evidence" value="ECO:0007669"/>
    <property type="project" value="TreeGrafter"/>
</dbReference>
<sequence>MFPTPAKRPNSLASSLIICCDLDGPLIDVSDRYYRTYCLALTHTRSAFQAEGIDLDLHLLSKPQFWHLKRERTADTEIALRSSLQIEQVSFFLSRVQHLVNQPTLLQDDLLQPGVRRSLALLQSWGAKLIAVTLRHQTEAEQVLKFHGLDQFFSRIRGSDNCHAAYQNYAEHKQQLLADILSEDQRCSERTWMIGDTEADVLSGQAIGLSTIALTCGIRSHSYLTRLQPTRIHQTLLCATHDLLGLTPQVQQGNLLNHWSPSPSFTPTTCPA</sequence>
<reference evidence="1" key="1">
    <citation type="submission" date="2009-01" db="EMBL/GenBank/DDBJ databases">
        <title>Complete sequence of chromosome Cyanothece sp. PCC 7425.</title>
        <authorList>
            <consortium name="US DOE Joint Genome Institute"/>
            <person name="Lucas S."/>
            <person name="Copeland A."/>
            <person name="Lapidus A."/>
            <person name="Glavina del Rio T."/>
            <person name="Dalin E."/>
            <person name="Tice H."/>
            <person name="Bruce D."/>
            <person name="Goodwin L."/>
            <person name="Pitluck S."/>
            <person name="Sims D."/>
            <person name="Meineke L."/>
            <person name="Brettin T."/>
            <person name="Detter J.C."/>
            <person name="Han C."/>
            <person name="Larimer F."/>
            <person name="Land M."/>
            <person name="Hauser L."/>
            <person name="Kyrpides N."/>
            <person name="Ovchinnikova G."/>
            <person name="Liberton M."/>
            <person name="Stoeckel J."/>
            <person name="Banerjee A."/>
            <person name="Singh A."/>
            <person name="Page L."/>
            <person name="Sato H."/>
            <person name="Zhao L."/>
            <person name="Sherman L."/>
            <person name="Pakrasi H."/>
            <person name="Richardson P."/>
        </authorList>
    </citation>
    <scope>NUCLEOTIDE SEQUENCE</scope>
    <source>
        <strain evidence="1">PCC 7425</strain>
    </source>
</reference>
<dbReference type="InterPro" id="IPR023214">
    <property type="entry name" value="HAD_sf"/>
</dbReference>
<dbReference type="InterPro" id="IPR023198">
    <property type="entry name" value="PGP-like_dom2"/>
</dbReference>
<dbReference type="KEGG" id="cyn:Cyan7425_0848"/>
<dbReference type="Pfam" id="PF13419">
    <property type="entry name" value="HAD_2"/>
    <property type="match status" value="1"/>
</dbReference>
<dbReference type="SUPFAM" id="SSF56784">
    <property type="entry name" value="HAD-like"/>
    <property type="match status" value="1"/>
</dbReference>
<dbReference type="AlphaFoldDB" id="B8HWT1"/>
<keyword evidence="1" id="KW-0378">Hydrolase</keyword>
<dbReference type="eggNOG" id="COG0546">
    <property type="taxonomic scope" value="Bacteria"/>
</dbReference>
<proteinExistence type="predicted"/>
<dbReference type="Gene3D" id="1.10.150.240">
    <property type="entry name" value="Putative phosphatase, domain 2"/>
    <property type="match status" value="1"/>
</dbReference>
<dbReference type="HOGENOM" id="CLU_104121_0_0_3"/>
<dbReference type="InterPro" id="IPR050155">
    <property type="entry name" value="HAD-like_hydrolase_sf"/>
</dbReference>
<dbReference type="SFLD" id="SFLDS00003">
    <property type="entry name" value="Haloacid_Dehalogenase"/>
    <property type="match status" value="1"/>
</dbReference>
<protein>
    <submittedName>
        <fullName evidence="1">Haloacid dehalogenase domain protein hydrolase</fullName>
    </submittedName>
</protein>
<dbReference type="SFLD" id="SFLDG01129">
    <property type="entry name" value="C1.5:_HAD__Beta-PGM__Phosphata"/>
    <property type="match status" value="1"/>
</dbReference>
<name>B8HWT1_CYAP4</name>
<dbReference type="PANTHER" id="PTHR43434:SF1">
    <property type="entry name" value="PHOSPHOGLYCOLATE PHOSPHATASE"/>
    <property type="match status" value="1"/>
</dbReference>
<dbReference type="STRING" id="395961.Cyan7425_0848"/>
<accession>B8HWT1</accession>
<dbReference type="Gene3D" id="3.40.50.1000">
    <property type="entry name" value="HAD superfamily/HAD-like"/>
    <property type="match status" value="1"/>
</dbReference>
<organism evidence="1">
    <name type="scientific">Cyanothece sp. (strain PCC 7425 / ATCC 29141)</name>
    <dbReference type="NCBI Taxonomy" id="395961"/>
    <lineage>
        <taxon>Bacteria</taxon>
        <taxon>Bacillati</taxon>
        <taxon>Cyanobacteriota</taxon>
        <taxon>Cyanophyceae</taxon>
        <taxon>Gomontiellales</taxon>
        <taxon>Cyanothecaceae</taxon>
        <taxon>Cyanothece</taxon>
    </lineage>
</organism>
<dbReference type="GO" id="GO:0008967">
    <property type="term" value="F:phosphoglycolate phosphatase activity"/>
    <property type="evidence" value="ECO:0007669"/>
    <property type="project" value="TreeGrafter"/>
</dbReference>
<dbReference type="InterPro" id="IPR041492">
    <property type="entry name" value="HAD_2"/>
</dbReference>
<dbReference type="EMBL" id="CP001344">
    <property type="protein sequence ID" value="ACL43234.1"/>
    <property type="molecule type" value="Genomic_DNA"/>
</dbReference>
<dbReference type="InterPro" id="IPR036412">
    <property type="entry name" value="HAD-like_sf"/>
</dbReference>